<dbReference type="Proteomes" id="UP000177894">
    <property type="component" value="Chromosome"/>
</dbReference>
<dbReference type="EMBL" id="CP020559">
    <property type="protein sequence ID" value="ARE88294.1"/>
    <property type="molecule type" value="Genomic_DNA"/>
</dbReference>
<evidence type="ECO:0000313" key="4">
    <source>
        <dbReference type="Proteomes" id="UP000192478"/>
    </source>
</evidence>
<evidence type="ECO:0000313" key="2">
    <source>
        <dbReference type="EMBL" id="ARE88294.1"/>
    </source>
</evidence>
<accession>A0AAC9RJL4</accession>
<reference evidence="2 4" key="2">
    <citation type="submission" date="2017-03" db="EMBL/GenBank/DDBJ databases">
        <title>Complete sequence of Clostridium formicaceticum DSM 92.</title>
        <authorList>
            <person name="Poehlein A."/>
            <person name="Karl M."/>
            <person name="Bengelsdorf F.R."/>
            <person name="Duerre P."/>
            <person name="Daniel R."/>
        </authorList>
    </citation>
    <scope>NUCLEOTIDE SEQUENCE [LARGE SCALE GENOMIC DNA]</scope>
    <source>
        <strain evidence="2 4">DSM 92</strain>
    </source>
</reference>
<dbReference type="EMBL" id="CP017603">
    <property type="protein sequence ID" value="AOY77706.1"/>
    <property type="molecule type" value="Genomic_DNA"/>
</dbReference>
<dbReference type="AlphaFoldDB" id="A0AAC9RJL4"/>
<evidence type="ECO:0000313" key="1">
    <source>
        <dbReference type="EMBL" id="AOY77706.1"/>
    </source>
</evidence>
<keyword evidence="3" id="KW-1185">Reference proteome</keyword>
<reference evidence="1 3" key="1">
    <citation type="submission" date="2016-10" db="EMBL/GenBank/DDBJ databases">
        <title>Complete Genome Sequence of Acetogen Clostridium formicoaceticum ATCC 27076.</title>
        <authorList>
            <person name="Bao T."/>
            <person name="Cheng C."/>
            <person name="Zhao J."/>
            <person name="Yang S.-T."/>
            <person name="Wang J."/>
            <person name="Wang M."/>
        </authorList>
    </citation>
    <scope>NUCLEOTIDE SEQUENCE [LARGE SCALE GENOMIC DNA]</scope>
    <source>
        <strain evidence="1 3">ATCC 27076</strain>
    </source>
</reference>
<name>A0AAC9RJL4_9CLOT</name>
<evidence type="ECO:0000313" key="3">
    <source>
        <dbReference type="Proteomes" id="UP000177894"/>
    </source>
</evidence>
<dbReference type="Proteomes" id="UP000192478">
    <property type="component" value="Chromosome"/>
</dbReference>
<sequence length="189" mass="21723">MIQGYHVDLIFRDVNRVSQVIDDCLRGSVSAHYHTGHPHAYLNVIYMGEIAICRILADPTNILAKLKSKTVPYPKSLQEMIIKYFIQETSFSLMFVEDNVEKDDVSYVSGCCFRTIACLNQVLFAKNQEYCINEKTAVVMIDSFDIKPREYKKRIDKIITLISSDKDKTREGVDMLYGLISETKNLIHD</sequence>
<protein>
    <submittedName>
        <fullName evidence="2">Uncharacterized protein</fullName>
    </submittedName>
</protein>
<proteinExistence type="predicted"/>
<gene>
    <name evidence="1" type="ORF">BJL90_18680</name>
    <name evidence="2" type="ORF">CLFO_26950</name>
</gene>
<organism evidence="2 4">
    <name type="scientific">Clostridium formicaceticum</name>
    <dbReference type="NCBI Taxonomy" id="1497"/>
    <lineage>
        <taxon>Bacteria</taxon>
        <taxon>Bacillati</taxon>
        <taxon>Bacillota</taxon>
        <taxon>Clostridia</taxon>
        <taxon>Eubacteriales</taxon>
        <taxon>Clostridiaceae</taxon>
        <taxon>Clostridium</taxon>
    </lineage>
</organism>
<dbReference type="RefSeq" id="WP_070971687.1">
    <property type="nucleotide sequence ID" value="NZ_CP017603.1"/>
</dbReference>
<dbReference type="KEGG" id="cfm:BJL90_18680"/>